<keyword evidence="3" id="KW-0687">Ribonucleoprotein</keyword>
<dbReference type="InterPro" id="IPR030878">
    <property type="entry name" value="Ribosomal_uL15"/>
</dbReference>
<dbReference type="Gene3D" id="3.100.10.10">
    <property type="match status" value="1"/>
</dbReference>
<protein>
    <recommendedName>
        <fullName evidence="6">Large ribosomal subunit protein uL15/eL18 domain-containing protein</fullName>
    </recommendedName>
</protein>
<dbReference type="SUPFAM" id="SSF52080">
    <property type="entry name" value="Ribosomal proteins L15p and L18e"/>
    <property type="match status" value="1"/>
</dbReference>
<dbReference type="HAMAP" id="MF_01341">
    <property type="entry name" value="Ribosomal_uL15"/>
    <property type="match status" value="1"/>
</dbReference>
<sequence>MPPRLQLLSRASAAVSHPSYSPLAPFLYPALNQQRSASILSSLSDNKTAYNKRIRVGRGPSSGYGKTSGRGHKGQKQHGKVPVGFNGGQTPDYVVHGQRGFDNHFSTEMSPVNLNRIQYWINAGRLDPTQPITLKELSASRCIHGVRKDGVKLLGRGKEELTTPIHLVVSRASAEAINAVEKAGGTVTTRYYTEFAVHKIKQNQMDPIHSLQSRIVLAPESEEGAEAAADALAEEKKYYKYRLPDPTSRKALEYYRDSAHRGYLSHKVAEGHGPSLFFKTPGMGKKGAQRRSRAGGAQAAGAREITRSTTNLRKVELSGAKRWRQSIVDRRTKCGRELGVAAAVHPNFHLSAKATLRYCCLVQADFDAKTEKEGEHDRHKYQYNRAYKNTFDMDGEDPEKHPLPSKAGILSRARLLGPVTKEYGDWPLLAMSLVTGMVDGACFTNYGMFIGMQTGNTVILGLSTAGLPDNPYAWLTTLVSIVTFLVGAFLTFRASKLITPDGPNRNRLWEASLFMIQALFLILAAALATPDGLIPQNPGGTSRDTPNPPEVIENIKIVSLIPPLAFQSGIQIATSRLLGFNELPINVITSTYCDLMGDFKLLATNNVKRNRRALSVLLLLIGAIASGWLMRSEGGLESILWISAGIKFLTAVAVFCFTPAIKDEMPK</sequence>
<dbReference type="AlphaFoldDB" id="A0A3M7C448"/>
<dbReference type="InterPro" id="IPR010699">
    <property type="entry name" value="DUF1275"/>
</dbReference>
<evidence type="ECO:0000256" key="3">
    <source>
        <dbReference type="ARBA" id="ARBA00023274"/>
    </source>
</evidence>
<dbReference type="FunFam" id="3.100.10.10:FF:000011">
    <property type="entry name" value="50S ribosomal subunit protein L15"/>
    <property type="match status" value="1"/>
</dbReference>
<feature type="compositionally biased region" description="Basic residues" evidence="4">
    <location>
        <begin position="69"/>
        <end position="79"/>
    </location>
</feature>
<dbReference type="InterPro" id="IPR036227">
    <property type="entry name" value="Ribosomal_uL15/eL18_sf"/>
</dbReference>
<dbReference type="EMBL" id="QWIN01000800">
    <property type="protein sequence ID" value="RMY46805.1"/>
    <property type="molecule type" value="Genomic_DNA"/>
</dbReference>
<evidence type="ECO:0000313" key="8">
    <source>
        <dbReference type="Proteomes" id="UP000270230"/>
    </source>
</evidence>
<dbReference type="Pfam" id="PF00828">
    <property type="entry name" value="Ribosomal_L27A"/>
    <property type="match status" value="1"/>
</dbReference>
<dbReference type="Pfam" id="PF06912">
    <property type="entry name" value="DUF1275"/>
    <property type="match status" value="1"/>
</dbReference>
<feature type="compositionally biased region" description="Low complexity" evidence="4">
    <location>
        <begin position="294"/>
        <end position="303"/>
    </location>
</feature>
<feature type="region of interest" description="Disordered" evidence="4">
    <location>
        <begin position="51"/>
        <end position="87"/>
    </location>
</feature>
<keyword evidence="5" id="KW-1133">Transmembrane helix</keyword>
<dbReference type="NCBIfam" id="TIGR01071">
    <property type="entry name" value="rplO_bact"/>
    <property type="match status" value="1"/>
</dbReference>
<organism evidence="7 8">
    <name type="scientific">Hortaea werneckii</name>
    <name type="common">Black yeast</name>
    <name type="synonym">Cladosporium werneckii</name>
    <dbReference type="NCBI Taxonomy" id="91943"/>
    <lineage>
        <taxon>Eukaryota</taxon>
        <taxon>Fungi</taxon>
        <taxon>Dikarya</taxon>
        <taxon>Ascomycota</taxon>
        <taxon>Pezizomycotina</taxon>
        <taxon>Dothideomycetes</taxon>
        <taxon>Dothideomycetidae</taxon>
        <taxon>Mycosphaerellales</taxon>
        <taxon>Teratosphaeriaceae</taxon>
        <taxon>Hortaea</taxon>
    </lineage>
</organism>
<dbReference type="GO" id="GO:0005762">
    <property type="term" value="C:mitochondrial large ribosomal subunit"/>
    <property type="evidence" value="ECO:0007669"/>
    <property type="project" value="TreeGrafter"/>
</dbReference>
<gene>
    <name evidence="7" type="ORF">D0865_09060</name>
</gene>
<proteinExistence type="inferred from homology"/>
<evidence type="ECO:0000256" key="5">
    <source>
        <dbReference type="SAM" id="Phobius"/>
    </source>
</evidence>
<evidence type="ECO:0000256" key="4">
    <source>
        <dbReference type="SAM" id="MobiDB-lite"/>
    </source>
</evidence>
<evidence type="ECO:0000256" key="1">
    <source>
        <dbReference type="ARBA" id="ARBA00007320"/>
    </source>
</evidence>
<evidence type="ECO:0000256" key="2">
    <source>
        <dbReference type="ARBA" id="ARBA00022980"/>
    </source>
</evidence>
<feature type="transmembrane region" description="Helical" evidence="5">
    <location>
        <begin position="513"/>
        <end position="534"/>
    </location>
</feature>
<dbReference type="InterPro" id="IPR005749">
    <property type="entry name" value="Ribosomal_uL15_bac-type"/>
</dbReference>
<feature type="transmembrane region" description="Helical" evidence="5">
    <location>
        <begin position="613"/>
        <end position="630"/>
    </location>
</feature>
<feature type="region of interest" description="Disordered" evidence="4">
    <location>
        <begin position="282"/>
        <end position="304"/>
    </location>
</feature>
<feature type="transmembrane region" description="Helical" evidence="5">
    <location>
        <begin position="428"/>
        <end position="452"/>
    </location>
</feature>
<dbReference type="PANTHER" id="PTHR12934:SF11">
    <property type="entry name" value="LARGE RIBOSOMAL SUBUNIT PROTEIN UL15M"/>
    <property type="match status" value="1"/>
</dbReference>
<keyword evidence="5" id="KW-0472">Membrane</keyword>
<accession>A0A3M7C448</accession>
<dbReference type="InterPro" id="IPR021131">
    <property type="entry name" value="Ribosomal_uL15/eL18"/>
</dbReference>
<reference evidence="7 8" key="1">
    <citation type="journal article" date="2018" name="BMC Genomics">
        <title>Genomic evidence for intraspecific hybridization in a clonal and extremely halotolerant yeast.</title>
        <authorList>
            <person name="Gostincar C."/>
            <person name="Stajich J.E."/>
            <person name="Zupancic J."/>
            <person name="Zalar P."/>
            <person name="Gunde-Cimerman N."/>
        </authorList>
    </citation>
    <scope>NUCLEOTIDE SEQUENCE [LARGE SCALE GENOMIC DNA]</scope>
    <source>
        <strain evidence="7 8">EXF-151</strain>
    </source>
</reference>
<evidence type="ECO:0000259" key="6">
    <source>
        <dbReference type="Pfam" id="PF00828"/>
    </source>
</evidence>
<feature type="transmembrane region" description="Helical" evidence="5">
    <location>
        <begin position="472"/>
        <end position="492"/>
    </location>
</feature>
<dbReference type="VEuPathDB" id="FungiDB:BTJ68_10618"/>
<feature type="domain" description="Large ribosomal subunit protein uL15/eL18" evidence="6">
    <location>
        <begin position="111"/>
        <end position="188"/>
    </location>
</feature>
<comment type="similarity">
    <text evidence="1">Belongs to the universal ribosomal protein uL15 family.</text>
</comment>
<dbReference type="GO" id="GO:0006412">
    <property type="term" value="P:translation"/>
    <property type="evidence" value="ECO:0007669"/>
    <property type="project" value="InterPro"/>
</dbReference>
<name>A0A3M7C448_HORWE</name>
<keyword evidence="2" id="KW-0689">Ribosomal protein</keyword>
<dbReference type="GO" id="GO:0003735">
    <property type="term" value="F:structural constituent of ribosome"/>
    <property type="evidence" value="ECO:0007669"/>
    <property type="project" value="InterPro"/>
</dbReference>
<dbReference type="PANTHER" id="PTHR12934">
    <property type="entry name" value="50S RIBOSOMAL PROTEIN L15"/>
    <property type="match status" value="1"/>
</dbReference>
<keyword evidence="5" id="KW-0812">Transmembrane</keyword>
<evidence type="ECO:0000313" key="7">
    <source>
        <dbReference type="EMBL" id="RMY46805.1"/>
    </source>
</evidence>
<dbReference type="Proteomes" id="UP000270230">
    <property type="component" value="Unassembled WGS sequence"/>
</dbReference>
<feature type="transmembrane region" description="Helical" evidence="5">
    <location>
        <begin position="639"/>
        <end position="661"/>
    </location>
</feature>
<comment type="caution">
    <text evidence="7">The sequence shown here is derived from an EMBL/GenBank/DDBJ whole genome shotgun (WGS) entry which is preliminary data.</text>
</comment>
<dbReference type="OrthoDB" id="5288586at2759"/>